<evidence type="ECO:0000256" key="1">
    <source>
        <dbReference type="SAM" id="MobiDB-lite"/>
    </source>
</evidence>
<dbReference type="PROSITE" id="PS51318">
    <property type="entry name" value="TAT"/>
    <property type="match status" value="1"/>
</dbReference>
<dbReference type="InterPro" id="IPR006311">
    <property type="entry name" value="TAT_signal"/>
</dbReference>
<comment type="caution">
    <text evidence="3">The sequence shown here is derived from an EMBL/GenBank/DDBJ whole genome shotgun (WGS) entry which is preliminary data.</text>
</comment>
<keyword evidence="2" id="KW-1133">Transmembrane helix</keyword>
<evidence type="ECO:0000256" key="2">
    <source>
        <dbReference type="SAM" id="Phobius"/>
    </source>
</evidence>
<proteinExistence type="predicted"/>
<dbReference type="EMBL" id="JACCBU010000001">
    <property type="protein sequence ID" value="NYE72057.1"/>
    <property type="molecule type" value="Genomic_DNA"/>
</dbReference>
<keyword evidence="2" id="KW-0812">Transmembrane</keyword>
<feature type="transmembrane region" description="Helical" evidence="2">
    <location>
        <begin position="932"/>
        <end position="951"/>
    </location>
</feature>
<protein>
    <submittedName>
        <fullName evidence="3">Uncharacterized protein</fullName>
    </submittedName>
</protein>
<feature type="region of interest" description="Disordered" evidence="1">
    <location>
        <begin position="232"/>
        <end position="254"/>
    </location>
</feature>
<accession>A0A7Y9I8C7</accession>
<keyword evidence="2" id="KW-0472">Membrane</keyword>
<sequence>MDVADDTTRPNGLSRRRFLIVGGAGVAATGLATELQPILTAAAAEPTFTLDLVRREDMAVLTFEFHNLALNTDGPTPMLNRVDDGLESLVLVRLGSQHLMEQPTEWEQPGEWEQPEPSLPAVGAIRTKAVGPSRIAFLVPQTVKSFPYTEDGLFEWWRWVMRVHARALAPDAQIPGTLPLVDTDHPGELQTDLLLTDWLHLSPDGLATWLHPARPVTRDGRTELWHTRLRLRDKDGRPDTSRRPPTIRAISRDDKALQPGEEVFTALRPPQQEFAPQEIVLATTDYARGDNVEPVTADLLLLSSLGSSVDLEGNWRKIPGLSIAKWLHRSTMGRDNYVRVETRGYLFPFGHRAVLVSETQRRIASNGVAYLFRKSFIVVKEPVKQYPGFGDETYEGRRSPFQEVRLTTTVTPDLPLSQADPVGSSTTSFWVPTKDPATGDVHDFPFPIIATDWEGRAVKFNASLAYLDTKEAVDHAVLTDLIQRYADYETFGKSSPTDAEKKLNARRTVIMSGEKIAFAEPRQPGDTAYPITRLYLGAYTGQAAAAELDQRDLPNFYPAMLAARVRLAAIEAVTGQGEQFFDQATYIGYDPQFTTTSAAKAAAANQADTFARVQWELTALGKVIKHLEDATNPLPEFPREVSVSFGGTSANPTGDKVGGVALPDLQVGALSRTFGPLSGSVGAISDLANGTFDPKDFFPESAQLLGGIKLRDIIQSLPLAQGGGGPTIITTLEYGNGDNAPPTATLTTLDWAPRVFGPDQRPAPPQEPEHVLSLVPYGADGTHATMRLHGEFRTVFGGESTSVIQGELRDFTLNLIEPGHALLDFIALSFKRFAFEQRGDAKPTFDPEIDQVRFKGPLSFINTLQEYLASLGGPSIDLQPSGVSVGYTLEIPSVAVGVFSLQNMSFSAGLTLPFDGSPVIGRFGFCSPENRFLVSVFIFGGGGYLTLELSTERLRKLEAAIEFGGVLALNIVIASGSLSVMAGIYFKLEYNETTKNDEVTLAGYLRAVGKLSVLGLITITAEFYLALQYQSADNSVEGIAILRVTVEVLFFSKTVELEVRKKFAGPGGTAARALAAAGRHEFGDLMSQADWNDYVEAFAG</sequence>
<keyword evidence="4" id="KW-1185">Reference proteome</keyword>
<evidence type="ECO:0000313" key="4">
    <source>
        <dbReference type="Proteomes" id="UP000569914"/>
    </source>
</evidence>
<reference evidence="3 4" key="1">
    <citation type="submission" date="2020-07" db="EMBL/GenBank/DDBJ databases">
        <title>Sequencing the genomes of 1000 actinobacteria strains.</title>
        <authorList>
            <person name="Klenk H.-P."/>
        </authorList>
    </citation>
    <scope>NUCLEOTIDE SEQUENCE [LARGE SCALE GENOMIC DNA]</scope>
    <source>
        <strain evidence="3 4">DSM 22083</strain>
    </source>
</reference>
<dbReference type="Proteomes" id="UP000569914">
    <property type="component" value="Unassembled WGS sequence"/>
</dbReference>
<dbReference type="RefSeq" id="WP_179752627.1">
    <property type="nucleotide sequence ID" value="NZ_JACCBU010000001.1"/>
</dbReference>
<gene>
    <name evidence="3" type="ORF">BKA15_003386</name>
</gene>
<name>A0A7Y9I8C7_9ACTN</name>
<evidence type="ECO:0000313" key="3">
    <source>
        <dbReference type="EMBL" id="NYE72057.1"/>
    </source>
</evidence>
<organism evidence="3 4">
    <name type="scientific">Microlunatus parietis</name>
    <dbReference type="NCBI Taxonomy" id="682979"/>
    <lineage>
        <taxon>Bacteria</taxon>
        <taxon>Bacillati</taxon>
        <taxon>Actinomycetota</taxon>
        <taxon>Actinomycetes</taxon>
        <taxon>Propionibacteriales</taxon>
        <taxon>Propionibacteriaceae</taxon>
        <taxon>Microlunatus</taxon>
    </lineage>
</organism>
<feature type="transmembrane region" description="Helical" evidence="2">
    <location>
        <begin position="1008"/>
        <end position="1027"/>
    </location>
</feature>
<feature type="transmembrane region" description="Helical" evidence="2">
    <location>
        <begin position="963"/>
        <end position="988"/>
    </location>
</feature>
<dbReference type="AlphaFoldDB" id="A0A7Y9I8C7"/>
<feature type="compositionally biased region" description="Basic and acidic residues" evidence="1">
    <location>
        <begin position="232"/>
        <end position="242"/>
    </location>
</feature>